<proteinExistence type="predicted"/>
<keyword evidence="2" id="KW-1185">Reference proteome</keyword>
<dbReference type="Proteomes" id="UP001204953">
    <property type="component" value="Unassembled WGS sequence"/>
</dbReference>
<comment type="caution">
    <text evidence="1">The sequence shown here is derived from an EMBL/GenBank/DDBJ whole genome shotgun (WGS) entry which is preliminary data.</text>
</comment>
<evidence type="ECO:0000313" key="1">
    <source>
        <dbReference type="EMBL" id="MCP2732586.1"/>
    </source>
</evidence>
<gene>
    <name evidence="1" type="ORF">NJ959_29580</name>
</gene>
<accession>A0AAE3KR82</accession>
<organism evidence="1 2">
    <name type="scientific">Limnofasciculus baicalensis BBK-W-15</name>
    <dbReference type="NCBI Taxonomy" id="2699891"/>
    <lineage>
        <taxon>Bacteria</taxon>
        <taxon>Bacillati</taxon>
        <taxon>Cyanobacteriota</taxon>
        <taxon>Cyanophyceae</taxon>
        <taxon>Coleofasciculales</taxon>
        <taxon>Coleofasciculaceae</taxon>
        <taxon>Limnofasciculus</taxon>
        <taxon>Limnofasciculus baicalensis</taxon>
    </lineage>
</organism>
<dbReference type="AlphaFoldDB" id="A0AAE3KR82"/>
<name>A0AAE3KR82_9CYAN</name>
<evidence type="ECO:0000313" key="2">
    <source>
        <dbReference type="Proteomes" id="UP001204953"/>
    </source>
</evidence>
<sequence>MGNGDKSIPFLLVGQARRLSLDRESLDLENGTAICFAAAQAIARVNLPRLYHRNLLT</sequence>
<dbReference type="RefSeq" id="WP_254015291.1">
    <property type="nucleotide sequence ID" value="NZ_JAMZMM010000672.1"/>
</dbReference>
<dbReference type="EMBL" id="JAMZMM010000672">
    <property type="protein sequence ID" value="MCP2732586.1"/>
    <property type="molecule type" value="Genomic_DNA"/>
</dbReference>
<reference evidence="1" key="1">
    <citation type="submission" date="2022-06" db="EMBL/GenBank/DDBJ databases">
        <title>New cyanobacteria of genus Symplocastrum in benthos of Lake Baikal.</title>
        <authorList>
            <person name="Sorokovikova E."/>
            <person name="Tikhonova I."/>
            <person name="Krasnopeev A."/>
            <person name="Evseev P."/>
            <person name="Gladkikh A."/>
            <person name="Belykh O."/>
        </authorList>
    </citation>
    <scope>NUCLEOTIDE SEQUENCE</scope>
    <source>
        <strain evidence="1">BBK-W-15</strain>
    </source>
</reference>
<protein>
    <submittedName>
        <fullName evidence="1">Uncharacterized protein</fullName>
    </submittedName>
</protein>